<evidence type="ECO:0000313" key="8">
    <source>
        <dbReference type="Proteomes" id="UP001054902"/>
    </source>
</evidence>
<dbReference type="InterPro" id="IPR016024">
    <property type="entry name" value="ARM-type_fold"/>
</dbReference>
<keyword evidence="3" id="KW-0862">Zinc</keyword>
<dbReference type="Gene3D" id="6.10.140.2220">
    <property type="match status" value="1"/>
</dbReference>
<keyword evidence="8" id="KW-1185">Reference proteome</keyword>
<evidence type="ECO:0000256" key="3">
    <source>
        <dbReference type="ARBA" id="ARBA00022833"/>
    </source>
</evidence>
<keyword evidence="2 4" id="KW-0863">Zinc-finger</keyword>
<reference evidence="7 8" key="1">
    <citation type="journal article" date="2021" name="Sci. Rep.">
        <title>The genome of the diatom Chaetoceros tenuissimus carries an ancient integrated fragment of an extant virus.</title>
        <authorList>
            <person name="Hongo Y."/>
            <person name="Kimura K."/>
            <person name="Takaki Y."/>
            <person name="Yoshida Y."/>
            <person name="Baba S."/>
            <person name="Kobayashi G."/>
            <person name="Nagasaki K."/>
            <person name="Hano T."/>
            <person name="Tomaru Y."/>
        </authorList>
    </citation>
    <scope>NUCLEOTIDE SEQUENCE [LARGE SCALE GENOMIC DNA]</scope>
    <source>
        <strain evidence="7 8">NIES-3715</strain>
    </source>
</reference>
<dbReference type="SUPFAM" id="SSF144232">
    <property type="entry name" value="HIT/MYND zinc finger-like"/>
    <property type="match status" value="1"/>
</dbReference>
<gene>
    <name evidence="7" type="ORF">CTEN210_03697</name>
</gene>
<dbReference type="AlphaFoldDB" id="A0AAD3H1L1"/>
<name>A0AAD3H1L1_9STRA</name>
<dbReference type="Pfam" id="PF01753">
    <property type="entry name" value="zf-MYND"/>
    <property type="match status" value="1"/>
</dbReference>
<evidence type="ECO:0000256" key="2">
    <source>
        <dbReference type="ARBA" id="ARBA00022771"/>
    </source>
</evidence>
<evidence type="ECO:0000256" key="1">
    <source>
        <dbReference type="ARBA" id="ARBA00022723"/>
    </source>
</evidence>
<feature type="region of interest" description="Disordered" evidence="5">
    <location>
        <begin position="1"/>
        <end position="23"/>
    </location>
</feature>
<feature type="compositionally biased region" description="Basic residues" evidence="5">
    <location>
        <begin position="194"/>
        <end position="209"/>
    </location>
</feature>
<evidence type="ECO:0000256" key="5">
    <source>
        <dbReference type="SAM" id="MobiDB-lite"/>
    </source>
</evidence>
<dbReference type="SUPFAM" id="SSF48371">
    <property type="entry name" value="ARM repeat"/>
    <property type="match status" value="1"/>
</dbReference>
<keyword evidence="1" id="KW-0479">Metal-binding</keyword>
<dbReference type="EMBL" id="BLLK01000022">
    <property type="protein sequence ID" value="GFH47222.1"/>
    <property type="molecule type" value="Genomic_DNA"/>
</dbReference>
<dbReference type="InterPro" id="IPR002893">
    <property type="entry name" value="Znf_MYND"/>
</dbReference>
<evidence type="ECO:0000256" key="4">
    <source>
        <dbReference type="PROSITE-ProRule" id="PRU00134"/>
    </source>
</evidence>
<protein>
    <recommendedName>
        <fullName evidence="6">MYND-type domain-containing protein</fullName>
    </recommendedName>
</protein>
<organism evidence="7 8">
    <name type="scientific">Chaetoceros tenuissimus</name>
    <dbReference type="NCBI Taxonomy" id="426638"/>
    <lineage>
        <taxon>Eukaryota</taxon>
        <taxon>Sar</taxon>
        <taxon>Stramenopiles</taxon>
        <taxon>Ochrophyta</taxon>
        <taxon>Bacillariophyta</taxon>
        <taxon>Coscinodiscophyceae</taxon>
        <taxon>Chaetocerotophycidae</taxon>
        <taxon>Chaetocerotales</taxon>
        <taxon>Chaetocerotaceae</taxon>
        <taxon>Chaetoceros</taxon>
    </lineage>
</organism>
<proteinExistence type="predicted"/>
<feature type="domain" description="MYND-type" evidence="6">
    <location>
        <begin position="815"/>
        <end position="856"/>
    </location>
</feature>
<comment type="caution">
    <text evidence="7">The sequence shown here is derived from an EMBL/GenBank/DDBJ whole genome shotgun (WGS) entry which is preliminary data.</text>
</comment>
<sequence>MLETKMQELELGSSTDSTEEQYIDEETYDKVAEARYKLYQAYVDRHEGDNFEQEGYYWGGSNQPEEEDKFFIGPFCTQEQTQREVDEQIQRGIFVDEDDLTEEQVVAFMKIFTSDFYMYIDKKAREGSGIGAVKSHSTVSSSSETYPVFSLNIDVLVDQCNEVKYQYDCNKSVLGECMEDDYITEITYTANAKGKNKKKNRRKTQHKSKTGPNIVKHRERIEKSLPKLICQLEQNMTKSLGSAKMLFHIAGMMSSASTHDPVIASCILSHDDGKILDSIIRLCKLAAKNAKEAMNDDTRLTIVGHMWWKSYGELTNLMGTATCGVGDPDSIRKSITNSEMLEEVLTLFKERLMPYFLPIIEPSKKEAWFCEEPMVWETIRGILWVLPRSFGAKFIKRHWDIIETACDRNIENMLKQCKIQHSRVLASERFMAEEALVKISYFISTLCMEGFEKQGMQTMVPGPLALGFLKRGAVPLLVKLSRCKYDVVSQNSVFGLANLTRLKDCRDLLFQMPNDEGIAFVKDMMTSKNCYCASNNMLLILHLSWDEEWLELLRAMEPKVENCCTKLAAFAMKNVLEYVDELKEASQVREGRIKQLTIEIARAKTDEEKTRLMDELKEVCDERVIQWDEYESEVPPSSVNLLTISRAILVLSSAIFRNRPMYERLRKTDYLELITTSLRSPFKDNARTALSCLNNAIAYNHSFGTATTPSQFSDPEYVVESLMVYIHEKMSLDENLVRHFLQTALDLLHSPSWLEIFHRVGAKNPMVAGFAMMHGRIDIEDSSRRQSKFEEDVIGNCNSGVPEKCTVNTGKLAKCQGCGKIESKRGEWKKCSRCRETVYCSRACQTSDWKIHKKICGK</sequence>
<dbReference type="Proteomes" id="UP001054902">
    <property type="component" value="Unassembled WGS sequence"/>
</dbReference>
<evidence type="ECO:0000259" key="6">
    <source>
        <dbReference type="PROSITE" id="PS50865"/>
    </source>
</evidence>
<feature type="region of interest" description="Disordered" evidence="5">
    <location>
        <begin position="193"/>
        <end position="212"/>
    </location>
</feature>
<evidence type="ECO:0000313" key="7">
    <source>
        <dbReference type="EMBL" id="GFH47222.1"/>
    </source>
</evidence>
<dbReference type="PROSITE" id="PS01360">
    <property type="entry name" value="ZF_MYND_1"/>
    <property type="match status" value="1"/>
</dbReference>
<dbReference type="GO" id="GO:0008270">
    <property type="term" value="F:zinc ion binding"/>
    <property type="evidence" value="ECO:0007669"/>
    <property type="project" value="UniProtKB-KW"/>
</dbReference>
<accession>A0AAD3H1L1</accession>
<dbReference type="PROSITE" id="PS50865">
    <property type="entry name" value="ZF_MYND_2"/>
    <property type="match status" value="1"/>
</dbReference>